<accession>A0AAP8HWQ2</accession>
<sequence length="89" mass="9968">MPLSDDDEAVQVYAFLASNAFAFRYCGGRTGSRGLVVLINQGLLADHEAKGAVNRQHVAGGRLHLYFWRRKGKLIFLEIEFPLDFIVNS</sequence>
<dbReference type="Proteomes" id="UP000233549">
    <property type="component" value="Unassembled WGS sequence"/>
</dbReference>
<gene>
    <name evidence="1" type="ORF">CWS33_23420</name>
</gene>
<evidence type="ECO:0000313" key="1">
    <source>
        <dbReference type="EMBL" id="PKD86523.1"/>
    </source>
</evidence>
<proteinExistence type="predicted"/>
<evidence type="ECO:0000313" key="2">
    <source>
        <dbReference type="Proteomes" id="UP000233549"/>
    </source>
</evidence>
<dbReference type="EMBL" id="PITP01000034">
    <property type="protein sequence ID" value="PKD86523.1"/>
    <property type="molecule type" value="Genomic_DNA"/>
</dbReference>
<name>A0AAP8HWQ2_ECOLX</name>
<dbReference type="AlphaFoldDB" id="A0AAP8HWQ2"/>
<reference evidence="1 2" key="1">
    <citation type="submission" date="2017-12" db="EMBL/GenBank/DDBJ databases">
        <title>Rapid rising of carbapenem-resistant Enterobacteriaceae(CRE) and emergence of colistin resistance genemcr-1 in CRE in the hospital of Henan, China.</title>
        <authorList>
            <person name="Sun Q."/>
            <person name="Zhang R."/>
            <person name="Li Y."/>
            <person name="Shen Y."/>
            <person name="Zhang Y."/>
            <person name="Yang J."/>
            <person name="Shu L."/>
            <person name="Zhou H."/>
            <person name="Wang Y."/>
            <person name="Wang B."/>
            <person name="Shen Z."/>
        </authorList>
    </citation>
    <scope>NUCLEOTIDE SEQUENCE [LARGE SCALE GENOMIC DNA]</scope>
    <source>
        <strain evidence="1 2">3512</strain>
    </source>
</reference>
<organism evidence="1 2">
    <name type="scientific">Escherichia coli</name>
    <dbReference type="NCBI Taxonomy" id="562"/>
    <lineage>
        <taxon>Bacteria</taxon>
        <taxon>Pseudomonadati</taxon>
        <taxon>Pseudomonadota</taxon>
        <taxon>Gammaproteobacteria</taxon>
        <taxon>Enterobacterales</taxon>
        <taxon>Enterobacteriaceae</taxon>
        <taxon>Escherichia</taxon>
    </lineage>
</organism>
<protein>
    <submittedName>
        <fullName evidence="1">Uncharacterized protein</fullName>
    </submittedName>
</protein>
<comment type="caution">
    <text evidence="1">The sequence shown here is derived from an EMBL/GenBank/DDBJ whole genome shotgun (WGS) entry which is preliminary data.</text>
</comment>